<dbReference type="Pfam" id="PF16193">
    <property type="entry name" value="AAA_assoc_2"/>
    <property type="match status" value="1"/>
</dbReference>
<dbReference type="InterPro" id="IPR027417">
    <property type="entry name" value="P-loop_NTPase"/>
</dbReference>
<dbReference type="InterPro" id="IPR021886">
    <property type="entry name" value="MgsA_C"/>
</dbReference>
<keyword evidence="4" id="KW-0547">Nucleotide-binding</keyword>
<dbReference type="PANTHER" id="PTHR13779">
    <property type="entry name" value="WERNER HELICASE-INTERACTING PROTEIN 1 FAMILY MEMBER"/>
    <property type="match status" value="1"/>
</dbReference>
<dbReference type="InterPro" id="IPR003959">
    <property type="entry name" value="ATPase_AAA_core"/>
</dbReference>
<dbReference type="Gene3D" id="1.10.8.60">
    <property type="match status" value="1"/>
</dbReference>
<name>A0ABV4HM37_9GAMM</name>
<comment type="caution">
    <text evidence="7">The sequence shown here is derived from an EMBL/GenBank/DDBJ whole genome shotgun (WGS) entry which is preliminary data.</text>
</comment>
<comment type="function">
    <text evidence="1">DNA-dependent ATPase that plays important roles in cellular responses to stalled DNA replication processes.</text>
</comment>
<feature type="domain" description="AAA+ ATPase" evidence="6">
    <location>
        <begin position="30"/>
        <end position="147"/>
    </location>
</feature>
<dbReference type="Gene3D" id="1.10.3710.10">
    <property type="entry name" value="DNA polymerase III clamp loader subunits, C-terminal domain"/>
    <property type="match status" value="1"/>
</dbReference>
<dbReference type="Pfam" id="PF00004">
    <property type="entry name" value="AAA"/>
    <property type="match status" value="1"/>
</dbReference>
<sequence length="429" mass="46551">MRPRALDEMVGQRRLLAPGSALRQSIESGRVHSMILWGPPGCGKTTLALLLAHYADAEFRAVSAVLSGLPEVRKVLAEAGQLFAGGRRTVLFVDEAHRFNKAQQDAFLPHIERGTILFVGATTENPSFELNSALLSRCRVHVMEAVSADDIAAALQRALDDAEHGLGGRGLVVGDAQLRLIATAADGDVRRGLTLLEIAAELAVEQGGAVSDAILEQVLADRTRRFDKGGEQFYDQISALHKCVRSSNPDAALYWLARMLDGGCDPGYLARRLTRMAVEDIGLADPRALQMAIDAWDTYDRLGSPEGDLALAQLVLYLASTAKSNAGYAAFNAAKHDVHEHGTLDVPLHFRNAPTRLMKQLGYGKGYQYDHDAEGGIALDQTGFPDAMGERVYYEPVARGLESKLKEKLDGLRDLRRRAREEGGQGDAS</sequence>
<dbReference type="PANTHER" id="PTHR13779:SF7">
    <property type="entry name" value="ATPASE WRNIP1"/>
    <property type="match status" value="1"/>
</dbReference>
<dbReference type="SUPFAM" id="SSF52540">
    <property type="entry name" value="P-loop containing nucleoside triphosphate hydrolases"/>
    <property type="match status" value="1"/>
</dbReference>
<gene>
    <name evidence="7" type="ORF">AB6713_04045</name>
</gene>
<evidence type="ECO:0000256" key="1">
    <source>
        <dbReference type="ARBA" id="ARBA00002393"/>
    </source>
</evidence>
<organism evidence="7 8">
    <name type="scientific">Luteimonas salinilitoris</name>
    <dbReference type="NCBI Taxonomy" id="3237697"/>
    <lineage>
        <taxon>Bacteria</taxon>
        <taxon>Pseudomonadati</taxon>
        <taxon>Pseudomonadota</taxon>
        <taxon>Gammaproteobacteria</taxon>
        <taxon>Lysobacterales</taxon>
        <taxon>Lysobacteraceae</taxon>
        <taxon>Luteimonas</taxon>
    </lineage>
</organism>
<evidence type="ECO:0000313" key="8">
    <source>
        <dbReference type="Proteomes" id="UP001566331"/>
    </source>
</evidence>
<keyword evidence="5" id="KW-0067">ATP-binding</keyword>
<dbReference type="Pfam" id="PF12002">
    <property type="entry name" value="MgsA_C"/>
    <property type="match status" value="1"/>
</dbReference>
<dbReference type="InterPro" id="IPR051314">
    <property type="entry name" value="AAA_ATPase_RarA/MGS1/WRNIP1"/>
</dbReference>
<dbReference type="InterPro" id="IPR008921">
    <property type="entry name" value="DNA_pol3_clamp-load_cplx_C"/>
</dbReference>
<reference evidence="7 8" key="1">
    <citation type="submission" date="2024-07" db="EMBL/GenBank/DDBJ databases">
        <title>Luteimonas salilacus sp. nov., isolated from the shore soil of Salt Lake in Tibet of China.</title>
        <authorList>
            <person name="Zhang X."/>
            <person name="Li A."/>
        </authorList>
    </citation>
    <scope>NUCLEOTIDE SEQUENCE [LARGE SCALE GENOMIC DNA]</scope>
    <source>
        <strain evidence="7 8">B3-2-R+30</strain>
    </source>
</reference>
<dbReference type="CDD" id="cd18139">
    <property type="entry name" value="HLD_clamp_RarA"/>
    <property type="match status" value="1"/>
</dbReference>
<dbReference type="EMBL" id="JBFWIC010000003">
    <property type="protein sequence ID" value="MEZ0473791.1"/>
    <property type="molecule type" value="Genomic_DNA"/>
</dbReference>
<dbReference type="Proteomes" id="UP001566331">
    <property type="component" value="Unassembled WGS sequence"/>
</dbReference>
<dbReference type="InterPro" id="IPR032423">
    <property type="entry name" value="AAA_assoc_2"/>
</dbReference>
<proteinExistence type="inferred from homology"/>
<protein>
    <recommendedName>
        <fullName evidence="3">Replication-associated recombination protein A</fullName>
    </recommendedName>
</protein>
<dbReference type="SMART" id="SM00382">
    <property type="entry name" value="AAA"/>
    <property type="match status" value="1"/>
</dbReference>
<evidence type="ECO:0000256" key="3">
    <source>
        <dbReference type="ARBA" id="ARBA00020776"/>
    </source>
</evidence>
<dbReference type="SUPFAM" id="SSF48019">
    <property type="entry name" value="post-AAA+ oligomerization domain-like"/>
    <property type="match status" value="1"/>
</dbReference>
<dbReference type="InterPro" id="IPR003593">
    <property type="entry name" value="AAA+_ATPase"/>
</dbReference>
<dbReference type="RefSeq" id="WP_370563105.1">
    <property type="nucleotide sequence ID" value="NZ_JBFWIB010000002.1"/>
</dbReference>
<accession>A0ABV4HM37</accession>
<dbReference type="Gene3D" id="3.40.50.300">
    <property type="entry name" value="P-loop containing nucleotide triphosphate hydrolases"/>
    <property type="match status" value="1"/>
</dbReference>
<evidence type="ECO:0000259" key="6">
    <source>
        <dbReference type="SMART" id="SM00382"/>
    </source>
</evidence>
<keyword evidence="8" id="KW-1185">Reference proteome</keyword>
<evidence type="ECO:0000256" key="4">
    <source>
        <dbReference type="ARBA" id="ARBA00022741"/>
    </source>
</evidence>
<evidence type="ECO:0000313" key="7">
    <source>
        <dbReference type="EMBL" id="MEZ0473791.1"/>
    </source>
</evidence>
<comment type="similarity">
    <text evidence="2">Belongs to the AAA ATPase family. RarA/MGS1/WRNIP1 subfamily.</text>
</comment>
<evidence type="ECO:0000256" key="2">
    <source>
        <dbReference type="ARBA" id="ARBA00008959"/>
    </source>
</evidence>
<evidence type="ECO:0000256" key="5">
    <source>
        <dbReference type="ARBA" id="ARBA00022840"/>
    </source>
</evidence>
<dbReference type="Gene3D" id="1.20.272.10">
    <property type="match status" value="1"/>
</dbReference>
<dbReference type="CDD" id="cd00009">
    <property type="entry name" value="AAA"/>
    <property type="match status" value="1"/>
</dbReference>